<keyword evidence="11" id="KW-0732">Signal</keyword>
<evidence type="ECO:0000256" key="1">
    <source>
        <dbReference type="ARBA" id="ARBA00004533"/>
    </source>
</evidence>
<evidence type="ECO:0000256" key="7">
    <source>
        <dbReference type="ARBA" id="ARBA00022927"/>
    </source>
</evidence>
<evidence type="ECO:0000256" key="11">
    <source>
        <dbReference type="SAM" id="SignalP"/>
    </source>
</evidence>
<dbReference type="AlphaFoldDB" id="A0A3N3E0P3"/>
<comment type="subcellular location">
    <subcellularLocation>
        <location evidence="1 10">Cell inner membrane</location>
    </subcellularLocation>
</comment>
<keyword evidence="9 10" id="KW-0472">Membrane</keyword>
<dbReference type="PIRSF" id="PIRSF002786">
    <property type="entry name" value="XcpX"/>
    <property type="match status" value="1"/>
</dbReference>
<evidence type="ECO:0000256" key="4">
    <source>
        <dbReference type="ARBA" id="ARBA00022475"/>
    </source>
</evidence>
<gene>
    <name evidence="14" type="ORF">EGH82_10090</name>
</gene>
<keyword evidence="4 10" id="KW-1003">Cell membrane</keyword>
<dbReference type="Proteomes" id="UP000278792">
    <property type="component" value="Unassembled WGS sequence"/>
</dbReference>
<comment type="caution">
    <text evidence="14">The sequence shown here is derived from an EMBL/GenBank/DDBJ whole genome shotgun (WGS) entry which is preliminary data.</text>
</comment>
<dbReference type="SUPFAM" id="SSF54523">
    <property type="entry name" value="Pili subunits"/>
    <property type="match status" value="1"/>
</dbReference>
<dbReference type="NCBIfam" id="NF037980">
    <property type="entry name" value="T2SS_GspK"/>
    <property type="match status" value="1"/>
</dbReference>
<dbReference type="PANTHER" id="PTHR38831:SF1">
    <property type="entry name" value="TYPE II SECRETION SYSTEM PROTEIN K-RELATED"/>
    <property type="match status" value="1"/>
</dbReference>
<dbReference type="InterPro" id="IPR049179">
    <property type="entry name" value="T2SSK_SAM-like_2nd"/>
</dbReference>
<keyword evidence="6" id="KW-0812">Transmembrane</keyword>
<dbReference type="PANTHER" id="PTHR38831">
    <property type="entry name" value="TYPE II SECRETION SYSTEM PROTEIN K"/>
    <property type="match status" value="1"/>
</dbReference>
<dbReference type="GO" id="GO:0005886">
    <property type="term" value="C:plasma membrane"/>
    <property type="evidence" value="ECO:0007669"/>
    <property type="project" value="UniProtKB-SubCell"/>
</dbReference>
<dbReference type="EMBL" id="RKIK01000024">
    <property type="protein sequence ID" value="ROV60262.1"/>
    <property type="molecule type" value="Genomic_DNA"/>
</dbReference>
<dbReference type="Gene3D" id="1.10.40.60">
    <property type="entry name" value="EpsJ-like"/>
    <property type="match status" value="2"/>
</dbReference>
<dbReference type="Pfam" id="PF03934">
    <property type="entry name" value="T2SSK"/>
    <property type="match status" value="1"/>
</dbReference>
<reference evidence="14 15" key="1">
    <citation type="submission" date="2018-11" db="EMBL/GenBank/DDBJ databases">
        <title>Vibrio ponticus strain CAIM 1751 pathogenic for the snapper Lutjanus guttatus.</title>
        <authorList>
            <person name="Soto-Rodriguez S."/>
            <person name="Lozano-Olvera R."/>
            <person name="Gomez-Gil B."/>
        </authorList>
    </citation>
    <scope>NUCLEOTIDE SEQUENCE [LARGE SCALE GENOMIC DNA]</scope>
    <source>
        <strain evidence="14 15">CAIM 1751</strain>
    </source>
</reference>
<dbReference type="InterPro" id="IPR045584">
    <property type="entry name" value="Pilin-like"/>
</dbReference>
<dbReference type="Gene3D" id="3.30.1300.30">
    <property type="entry name" value="GSPII I/J protein-like"/>
    <property type="match status" value="1"/>
</dbReference>
<evidence type="ECO:0000256" key="9">
    <source>
        <dbReference type="ARBA" id="ARBA00023136"/>
    </source>
</evidence>
<evidence type="ECO:0000313" key="15">
    <source>
        <dbReference type="Proteomes" id="UP000278792"/>
    </source>
</evidence>
<feature type="domain" description="T2SS protein K first SAM-like" evidence="13">
    <location>
        <begin position="101"/>
        <end position="212"/>
    </location>
</feature>
<evidence type="ECO:0000256" key="8">
    <source>
        <dbReference type="ARBA" id="ARBA00022989"/>
    </source>
</evidence>
<evidence type="ECO:0000256" key="3">
    <source>
        <dbReference type="ARBA" id="ARBA00022448"/>
    </source>
</evidence>
<evidence type="ECO:0000259" key="13">
    <source>
        <dbReference type="Pfam" id="PF21687"/>
    </source>
</evidence>
<evidence type="ECO:0000313" key="14">
    <source>
        <dbReference type="EMBL" id="ROV60262.1"/>
    </source>
</evidence>
<dbReference type="SUPFAM" id="SSF158544">
    <property type="entry name" value="GspK insert domain-like"/>
    <property type="match status" value="2"/>
</dbReference>
<proteinExistence type="inferred from homology"/>
<dbReference type="InterPro" id="IPR005628">
    <property type="entry name" value="GspK"/>
</dbReference>
<evidence type="ECO:0000259" key="12">
    <source>
        <dbReference type="Pfam" id="PF03934"/>
    </source>
</evidence>
<keyword evidence="5 10" id="KW-0997">Cell inner membrane</keyword>
<keyword evidence="8" id="KW-1133">Transmembrane helix</keyword>
<dbReference type="InterPro" id="IPR049031">
    <property type="entry name" value="T2SSK_SAM-like_1st"/>
</dbReference>
<protein>
    <recommendedName>
        <fullName evidence="10">Type II secretion system protein K</fullName>
    </recommendedName>
</protein>
<name>A0A3N3E0P3_9VIBR</name>
<feature type="signal peptide" evidence="11">
    <location>
        <begin position="1"/>
        <end position="24"/>
    </location>
</feature>
<feature type="domain" description="T2SS protein K second SAM-like" evidence="12">
    <location>
        <begin position="217"/>
        <end position="284"/>
    </location>
</feature>
<evidence type="ECO:0000256" key="5">
    <source>
        <dbReference type="ARBA" id="ARBA00022519"/>
    </source>
</evidence>
<dbReference type="InterPro" id="IPR038072">
    <property type="entry name" value="GspK_central_sf"/>
</dbReference>
<evidence type="ECO:0000256" key="6">
    <source>
        <dbReference type="ARBA" id="ARBA00022692"/>
    </source>
</evidence>
<organism evidence="14 15">
    <name type="scientific">Vibrio ponticus</name>
    <dbReference type="NCBI Taxonomy" id="265668"/>
    <lineage>
        <taxon>Bacteria</taxon>
        <taxon>Pseudomonadati</taxon>
        <taxon>Pseudomonadota</taxon>
        <taxon>Gammaproteobacteria</taxon>
        <taxon>Vibrionales</taxon>
        <taxon>Vibrionaceae</taxon>
        <taxon>Vibrio</taxon>
    </lineage>
</organism>
<evidence type="ECO:0000256" key="2">
    <source>
        <dbReference type="ARBA" id="ARBA00007246"/>
    </source>
</evidence>
<dbReference type="Pfam" id="PF21687">
    <property type="entry name" value="T2SSK_1st"/>
    <property type="match status" value="1"/>
</dbReference>
<sequence>MKSNQRGVALLIVLLILAMMTAVAATMSERLFGQFKRSANQVNYQQAYWYAMGAEALVIEGIEQSYKDSDTINLSQPWAIEEQNFPLDYGSLTGRLLDRQACYNLNSLVDTQAPSNSQQAPYVVNVLQDLLSELEVDEYVAEIVAHSAWEFVDRNNNINSVTGVEDSTYEAMSPDYMAANSVLADESEFRAINQVSGELMEKVRPYICALPTSEFRLNVNTLMPEQSALLVAMFAKQLSESDAQSVLENRPFDGWGSVDDFLAETQIAALSDAVKNAAKGYLTVDSRYFELDAQVVVNESRVRIRSLLFSANRETATVISRRFGGVGERVSNRSTEQ</sequence>
<keyword evidence="7" id="KW-0653">Protein transport</keyword>
<comment type="similarity">
    <text evidence="2 10">Belongs to the GSP K family.</text>
</comment>
<feature type="chain" id="PRO_5018219174" description="Type II secretion system protein K" evidence="11">
    <location>
        <begin position="25"/>
        <end position="337"/>
    </location>
</feature>
<dbReference type="GO" id="GO:0009306">
    <property type="term" value="P:protein secretion"/>
    <property type="evidence" value="ECO:0007669"/>
    <property type="project" value="InterPro"/>
</dbReference>
<accession>A0A3N3E0P3</accession>
<dbReference type="RefSeq" id="WP_123781986.1">
    <property type="nucleotide sequence ID" value="NZ_RKIK01000024.1"/>
</dbReference>
<evidence type="ECO:0000256" key="10">
    <source>
        <dbReference type="PIRNR" id="PIRNR002786"/>
    </source>
</evidence>
<keyword evidence="3 10" id="KW-0813">Transport</keyword>